<feature type="transmembrane region" description="Helical" evidence="1">
    <location>
        <begin position="119"/>
        <end position="139"/>
    </location>
</feature>
<reference evidence="2 3" key="1">
    <citation type="submission" date="2014-07" db="EMBL/GenBank/DDBJ databases">
        <title>Draft genome sequence of Thalassospira profundimaris S25-3-2.</title>
        <authorList>
            <person name="Lai Q."/>
            <person name="Shao Z."/>
        </authorList>
    </citation>
    <scope>NUCLEOTIDE SEQUENCE [LARGE SCALE GENOMIC DNA]</scope>
    <source>
        <strain evidence="2 3">S25-3-2</strain>
    </source>
</reference>
<keyword evidence="1" id="KW-0812">Transmembrane</keyword>
<feature type="transmembrane region" description="Helical" evidence="1">
    <location>
        <begin position="151"/>
        <end position="169"/>
    </location>
</feature>
<evidence type="ECO:0000256" key="1">
    <source>
        <dbReference type="SAM" id="Phobius"/>
    </source>
</evidence>
<feature type="transmembrane region" description="Helical" evidence="1">
    <location>
        <begin position="201"/>
        <end position="219"/>
    </location>
</feature>
<feature type="transmembrane region" description="Helical" evidence="1">
    <location>
        <begin position="30"/>
        <end position="50"/>
    </location>
</feature>
<evidence type="ECO:0000313" key="3">
    <source>
        <dbReference type="Proteomes" id="UP000252517"/>
    </source>
</evidence>
<sequence>MTAWWDYSLADFLLFSPRVYYRLFENMNTTWGLVVASALLAGVIAFYLALRHGLRGNRIIPVLLALVWAWSGYGFLWQYYLPINWAVSYLLPGFVLQVVLFVIFAVRPLPLCFGWRGDFSSYVGLALVAFALIVYPFIGLIEGRGLIQAELFGSAADPTVLGTLGFVLLSRGTWRWVLLPVPLAWCVISAGTLWVMDQKVAVVMLVALWMTVFCGWLDFRNGVTRRRLETAEID</sequence>
<dbReference type="Proteomes" id="UP000252517">
    <property type="component" value="Unassembled WGS sequence"/>
</dbReference>
<dbReference type="AlphaFoldDB" id="A0A367WQ15"/>
<name>A0A367WQ15_9PROT</name>
<dbReference type="STRING" id="502049.TH15_10415"/>
<accession>A0A367WQ15</accession>
<dbReference type="OrthoDB" id="581693at2"/>
<evidence type="ECO:0008006" key="4">
    <source>
        <dbReference type="Google" id="ProtNLM"/>
    </source>
</evidence>
<keyword evidence="1" id="KW-0472">Membrane</keyword>
<keyword evidence="1" id="KW-1133">Transmembrane helix</keyword>
<comment type="caution">
    <text evidence="2">The sequence shown here is derived from an EMBL/GenBank/DDBJ whole genome shotgun (WGS) entry which is preliminary data.</text>
</comment>
<feature type="transmembrane region" description="Helical" evidence="1">
    <location>
        <begin position="86"/>
        <end position="107"/>
    </location>
</feature>
<feature type="transmembrane region" description="Helical" evidence="1">
    <location>
        <begin position="62"/>
        <end position="80"/>
    </location>
</feature>
<gene>
    <name evidence="2" type="ORF">TH25_21505</name>
</gene>
<dbReference type="RefSeq" id="WP_114090183.1">
    <property type="nucleotide sequence ID" value="NZ_JPWH01000025.1"/>
</dbReference>
<organism evidence="2 3">
    <name type="scientific">Thalassospira profundimaris</name>
    <dbReference type="NCBI Taxonomy" id="502049"/>
    <lineage>
        <taxon>Bacteria</taxon>
        <taxon>Pseudomonadati</taxon>
        <taxon>Pseudomonadota</taxon>
        <taxon>Alphaproteobacteria</taxon>
        <taxon>Rhodospirillales</taxon>
        <taxon>Thalassospiraceae</taxon>
        <taxon>Thalassospira</taxon>
    </lineage>
</organism>
<evidence type="ECO:0000313" key="2">
    <source>
        <dbReference type="EMBL" id="RCK43468.1"/>
    </source>
</evidence>
<proteinExistence type="predicted"/>
<dbReference type="EMBL" id="JPWH01000025">
    <property type="protein sequence ID" value="RCK43468.1"/>
    <property type="molecule type" value="Genomic_DNA"/>
</dbReference>
<protein>
    <recommendedName>
        <fullName evidence="4">MFS transporter permease</fullName>
    </recommendedName>
</protein>
<feature type="transmembrane region" description="Helical" evidence="1">
    <location>
        <begin position="176"/>
        <end position="195"/>
    </location>
</feature>